<organism evidence="1 2">
    <name type="scientific">Acinetobacter soli</name>
    <dbReference type="NCBI Taxonomy" id="487316"/>
    <lineage>
        <taxon>Bacteria</taxon>
        <taxon>Pseudomonadati</taxon>
        <taxon>Pseudomonadota</taxon>
        <taxon>Gammaproteobacteria</taxon>
        <taxon>Moraxellales</taxon>
        <taxon>Moraxellaceae</taxon>
        <taxon>Acinetobacter</taxon>
    </lineage>
</organism>
<dbReference type="RefSeq" id="WP_076033707.1">
    <property type="nucleotide sequence ID" value="NZ_CP016898.1"/>
</dbReference>
<dbReference type="KEGG" id="asol:BEN76_16755"/>
<keyword evidence="1" id="KW-0614">Plasmid</keyword>
<gene>
    <name evidence="1" type="ORF">BEN76_16755</name>
</gene>
<name>A0A1P8ENE6_9GAMM</name>
<geneLocation type="plasmid" evidence="2">
    <name>pgfj2</name>
</geneLocation>
<dbReference type="Proteomes" id="UP000185674">
    <property type="component" value="Plasmid pGFJ2"/>
</dbReference>
<accession>A0A1P8ENE6</accession>
<dbReference type="AlphaFoldDB" id="A0A1P8ENE6"/>
<reference evidence="1 2" key="1">
    <citation type="submission" date="2016-08" db="EMBL/GenBank/DDBJ databases">
        <title>Complete genome sequence of Acinetobacter baylyi strain GFJ2.</title>
        <authorList>
            <person name="Tabata M."/>
            <person name="Kuboki S."/>
            <person name="Gibu N."/>
            <person name="Kinouchi Y."/>
            <person name="Vangnai A."/>
            <person name="Kasai D."/>
            <person name="Fukuda M."/>
        </authorList>
    </citation>
    <scope>NUCLEOTIDE SEQUENCE [LARGE SCALE GENOMIC DNA]</scope>
    <source>
        <strain evidence="1 2">GFJ2</strain>
        <plasmid evidence="2">Plasmid pgfj2</plasmid>
    </source>
</reference>
<protein>
    <submittedName>
        <fullName evidence="1">Uncharacterized protein</fullName>
    </submittedName>
</protein>
<evidence type="ECO:0000313" key="2">
    <source>
        <dbReference type="Proteomes" id="UP000185674"/>
    </source>
</evidence>
<sequence>MTNPDKIVIEYKHLDSNAVLTPELNTNVLKVHSSRCTYRLKSRIRKMNSLSEEKKLIIREWCQRQLLNLEDHPSNAVLVVEGSAK</sequence>
<evidence type="ECO:0000313" key="1">
    <source>
        <dbReference type="EMBL" id="APV37699.1"/>
    </source>
</evidence>
<dbReference type="EMBL" id="CP016898">
    <property type="protein sequence ID" value="APV37699.1"/>
    <property type="molecule type" value="Genomic_DNA"/>
</dbReference>
<proteinExistence type="predicted"/>